<dbReference type="EMBL" id="JBHRTN010000018">
    <property type="protein sequence ID" value="MFC3127012.1"/>
    <property type="molecule type" value="Genomic_DNA"/>
</dbReference>
<dbReference type="PRINTS" id="PR00481">
    <property type="entry name" value="LAMNOPPTDASE"/>
</dbReference>
<dbReference type="Gene3D" id="3.40.630.10">
    <property type="entry name" value="Zn peptidases"/>
    <property type="match status" value="1"/>
</dbReference>
<dbReference type="GO" id="GO:0004177">
    <property type="term" value="F:aminopeptidase activity"/>
    <property type="evidence" value="ECO:0007669"/>
    <property type="project" value="UniProtKB-KW"/>
</dbReference>
<reference evidence="8" key="1">
    <citation type="journal article" date="2019" name="Int. J. Syst. Evol. Microbiol.">
        <title>The Global Catalogue of Microorganisms (GCM) 10K type strain sequencing project: providing services to taxonomists for standard genome sequencing and annotation.</title>
        <authorList>
            <consortium name="The Broad Institute Genomics Platform"/>
            <consortium name="The Broad Institute Genome Sequencing Center for Infectious Disease"/>
            <person name="Wu L."/>
            <person name="Ma J."/>
        </authorList>
    </citation>
    <scope>NUCLEOTIDE SEQUENCE [LARGE SCALE GENOMIC DNA]</scope>
    <source>
        <strain evidence="8">KCTC 52094</strain>
    </source>
</reference>
<proteinExistence type="inferred from homology"/>
<evidence type="ECO:0000256" key="2">
    <source>
        <dbReference type="ARBA" id="ARBA00022438"/>
    </source>
</evidence>
<evidence type="ECO:0000256" key="1">
    <source>
        <dbReference type="ARBA" id="ARBA00009528"/>
    </source>
</evidence>
<dbReference type="PANTHER" id="PTHR11963">
    <property type="entry name" value="LEUCINE AMINOPEPTIDASE-RELATED"/>
    <property type="match status" value="1"/>
</dbReference>
<feature type="domain" description="Cytosol aminopeptidase" evidence="6">
    <location>
        <begin position="129"/>
        <end position="436"/>
    </location>
</feature>
<comment type="similarity">
    <text evidence="1">Belongs to the peptidase M17 family.</text>
</comment>
<dbReference type="RefSeq" id="WP_379598698.1">
    <property type="nucleotide sequence ID" value="NZ_JBHRTN010000018.1"/>
</dbReference>
<dbReference type="InterPro" id="IPR011356">
    <property type="entry name" value="Leucine_aapep/pepB"/>
</dbReference>
<keyword evidence="4" id="KW-0378">Hydrolase</keyword>
<evidence type="ECO:0000259" key="6">
    <source>
        <dbReference type="Pfam" id="PF00883"/>
    </source>
</evidence>
<accession>A0ABV7G7M9</accession>
<keyword evidence="8" id="KW-1185">Reference proteome</keyword>
<protein>
    <submittedName>
        <fullName evidence="7">Leucyl aminopeptidase family protein</fullName>
    </submittedName>
</protein>
<evidence type="ECO:0000256" key="3">
    <source>
        <dbReference type="ARBA" id="ARBA00022670"/>
    </source>
</evidence>
<organism evidence="7 8">
    <name type="scientific">Teichococcus globiformis</name>
    <dbReference type="NCBI Taxonomy" id="2307229"/>
    <lineage>
        <taxon>Bacteria</taxon>
        <taxon>Pseudomonadati</taxon>
        <taxon>Pseudomonadota</taxon>
        <taxon>Alphaproteobacteria</taxon>
        <taxon>Acetobacterales</taxon>
        <taxon>Roseomonadaceae</taxon>
        <taxon>Roseomonas</taxon>
    </lineage>
</organism>
<dbReference type="PANTHER" id="PTHR11963:SF23">
    <property type="entry name" value="CYTOSOL AMINOPEPTIDASE"/>
    <property type="match status" value="1"/>
</dbReference>
<keyword evidence="2 7" id="KW-0031">Aminopeptidase</keyword>
<dbReference type="Pfam" id="PF00883">
    <property type="entry name" value="Peptidase_M17"/>
    <property type="match status" value="1"/>
</dbReference>
<keyword evidence="5" id="KW-0464">Manganese</keyword>
<comment type="caution">
    <text evidence="7">The sequence shown here is derived from an EMBL/GenBank/DDBJ whole genome shotgun (WGS) entry which is preliminary data.</text>
</comment>
<evidence type="ECO:0000313" key="7">
    <source>
        <dbReference type="EMBL" id="MFC3127012.1"/>
    </source>
</evidence>
<evidence type="ECO:0000313" key="8">
    <source>
        <dbReference type="Proteomes" id="UP001595593"/>
    </source>
</evidence>
<evidence type="ECO:0000256" key="5">
    <source>
        <dbReference type="ARBA" id="ARBA00023211"/>
    </source>
</evidence>
<dbReference type="InterPro" id="IPR000819">
    <property type="entry name" value="Peptidase_M17_C"/>
</dbReference>
<dbReference type="Proteomes" id="UP001595593">
    <property type="component" value="Unassembled WGS sequence"/>
</dbReference>
<keyword evidence="3" id="KW-0645">Protease</keyword>
<evidence type="ECO:0000256" key="4">
    <source>
        <dbReference type="ARBA" id="ARBA00022801"/>
    </source>
</evidence>
<name>A0ABV7G7M9_9PROT</name>
<gene>
    <name evidence="7" type="ORF">ACFOD4_18245</name>
</gene>
<sequence length="450" mass="46874">MMRVRLRATLGPRAAGRLRLLPEQGPVAEGVRFWDGVLRIPMGPEPGNRAEARRRAERAGALAAAALPEGMPRAVLDARALAPEEAVAITAGLALRAPAGFRLDLWHGDAEALAPLWDAEWSVLQGVMLARELVAMPGNALTPKVFAHRLKRLEAHGVAVQILRRGAMKRAGFGGLLAVGQGSANPPRLVVLRWAGRIPAAPVVFVGKGITFDSGGVSLKRGAMHEMREDMAGAAACAGAMLALALRDSPAPAAAVLALAENAIGAAACRPGDVVSTLAGYTVEVVDTDAEGRLALADALNYAVRAFRPEVVIDLATLTGAAIAALGHQRAALYGNDPVLAAALCAAGEAVGERLWPLPVTEADRRALDSDVADLRQCSPERGQPDGSHAAAFLREFLGGEPLGWAHLDMAGMVGEAAKGKDAPLSIPGGFGVRLLCTLVGARFEDPHRL</sequence>
<dbReference type="SUPFAM" id="SSF53187">
    <property type="entry name" value="Zn-dependent exopeptidases"/>
    <property type="match status" value="1"/>
</dbReference>